<dbReference type="InterPro" id="IPR020841">
    <property type="entry name" value="PKS_Beta-ketoAc_synthase_dom"/>
</dbReference>
<organism evidence="5 6">
    <name type="scientific">Actinomadura rugatobispora</name>
    <dbReference type="NCBI Taxonomy" id="1994"/>
    <lineage>
        <taxon>Bacteria</taxon>
        <taxon>Bacillati</taxon>
        <taxon>Actinomycetota</taxon>
        <taxon>Actinomycetes</taxon>
        <taxon>Streptosporangiales</taxon>
        <taxon>Thermomonosporaceae</taxon>
        <taxon>Actinomadura</taxon>
    </lineage>
</organism>
<sequence length="304" mass="32017">MADEAKLVEYLRRMTADLRQAHRRIRDLESGDREPIAIVGMACRYPGGAATPEEFWELVLEGRDAIAEFPADRGWAPAGRDPDSGIVERGAFLYDAGEFDAAMFGISPREALAMDPQQRLLLETSWETFERAGMDPLSLRGSRTGVFSGLMYHDYGIRAETPAELEGYLGTATSASVASGRVAYVFGLEGPAVTVDTACSSSLVGLHLAAQSLGSGECDLALAGGVTVMATPFTFLAMAKQGGGAADGRCKSFAASADGTGWGEGVGLVLLERLSDAERNGRRILGIVRGSAVNQDGASNGLTA</sequence>
<evidence type="ECO:0000313" key="5">
    <source>
        <dbReference type="EMBL" id="MFC5745401.1"/>
    </source>
</evidence>
<dbReference type="InterPro" id="IPR050091">
    <property type="entry name" value="PKS_NRPS_Biosynth_Enz"/>
</dbReference>
<dbReference type="PROSITE" id="PS52004">
    <property type="entry name" value="KS3_2"/>
    <property type="match status" value="1"/>
</dbReference>
<dbReference type="PANTHER" id="PTHR43775">
    <property type="entry name" value="FATTY ACID SYNTHASE"/>
    <property type="match status" value="1"/>
</dbReference>
<dbReference type="SMART" id="SM00825">
    <property type="entry name" value="PKS_KS"/>
    <property type="match status" value="1"/>
</dbReference>
<dbReference type="Pfam" id="PF08990">
    <property type="entry name" value="Docking"/>
    <property type="match status" value="1"/>
</dbReference>
<dbReference type="RefSeq" id="WP_378281022.1">
    <property type="nucleotide sequence ID" value="NZ_JBHSON010000007.1"/>
</dbReference>
<feature type="non-terminal residue" evidence="5">
    <location>
        <position position="304"/>
    </location>
</feature>
<gene>
    <name evidence="5" type="ORF">ACFPZN_07280</name>
</gene>
<dbReference type="Pfam" id="PF00109">
    <property type="entry name" value="ketoacyl-synt"/>
    <property type="match status" value="1"/>
</dbReference>
<comment type="caution">
    <text evidence="5">The sequence shown here is derived from an EMBL/GenBank/DDBJ whole genome shotgun (WGS) entry which is preliminary data.</text>
</comment>
<dbReference type="Proteomes" id="UP001596074">
    <property type="component" value="Unassembled WGS sequence"/>
</dbReference>
<evidence type="ECO:0000256" key="3">
    <source>
        <dbReference type="ARBA" id="ARBA00023268"/>
    </source>
</evidence>
<evidence type="ECO:0000259" key="4">
    <source>
        <dbReference type="PROSITE" id="PS52004"/>
    </source>
</evidence>
<dbReference type="CDD" id="cd00833">
    <property type="entry name" value="PKS"/>
    <property type="match status" value="1"/>
</dbReference>
<protein>
    <submittedName>
        <fullName evidence="5">Beta-ketoacyl synthase N-terminal-like domain-containing protein</fullName>
    </submittedName>
</protein>
<dbReference type="Gene3D" id="3.40.47.10">
    <property type="match status" value="1"/>
</dbReference>
<comment type="cofactor">
    <cofactor evidence="1">
        <name>pantetheine 4'-phosphate</name>
        <dbReference type="ChEBI" id="CHEBI:47942"/>
    </cofactor>
</comment>
<keyword evidence="3" id="KW-0511">Multifunctional enzyme</keyword>
<dbReference type="InterPro" id="IPR015083">
    <property type="entry name" value="NorB/c/GfsB-D-like_docking"/>
</dbReference>
<dbReference type="InterPro" id="IPR016039">
    <property type="entry name" value="Thiolase-like"/>
</dbReference>
<evidence type="ECO:0000256" key="1">
    <source>
        <dbReference type="ARBA" id="ARBA00001957"/>
    </source>
</evidence>
<dbReference type="SUPFAM" id="SSF53901">
    <property type="entry name" value="Thiolase-like"/>
    <property type="match status" value="1"/>
</dbReference>
<reference evidence="6" key="1">
    <citation type="journal article" date="2019" name="Int. J. Syst. Evol. Microbiol.">
        <title>The Global Catalogue of Microorganisms (GCM) 10K type strain sequencing project: providing services to taxonomists for standard genome sequencing and annotation.</title>
        <authorList>
            <consortium name="The Broad Institute Genomics Platform"/>
            <consortium name="The Broad Institute Genome Sequencing Center for Infectious Disease"/>
            <person name="Wu L."/>
            <person name="Ma J."/>
        </authorList>
    </citation>
    <scope>NUCLEOTIDE SEQUENCE [LARGE SCALE GENOMIC DNA]</scope>
    <source>
        <strain evidence="6">KCTC 42087</strain>
    </source>
</reference>
<feature type="domain" description="Ketosynthase family 3 (KS3)" evidence="4">
    <location>
        <begin position="33"/>
        <end position="304"/>
    </location>
</feature>
<dbReference type="PROSITE" id="PS00606">
    <property type="entry name" value="KS3_1"/>
    <property type="match status" value="1"/>
</dbReference>
<keyword evidence="2" id="KW-0808">Transferase</keyword>
<evidence type="ECO:0000313" key="6">
    <source>
        <dbReference type="Proteomes" id="UP001596074"/>
    </source>
</evidence>
<dbReference type="PANTHER" id="PTHR43775:SF51">
    <property type="entry name" value="INACTIVE PHENOLPHTHIOCEROL SYNTHESIS POLYKETIDE SYNTHASE TYPE I PKS1-RELATED"/>
    <property type="match status" value="1"/>
</dbReference>
<dbReference type="EMBL" id="JBHSON010000007">
    <property type="protein sequence ID" value="MFC5745401.1"/>
    <property type="molecule type" value="Genomic_DNA"/>
</dbReference>
<accession>A0ABW0ZTQ4</accession>
<proteinExistence type="predicted"/>
<dbReference type="InterPro" id="IPR018201">
    <property type="entry name" value="Ketoacyl_synth_AS"/>
</dbReference>
<keyword evidence="6" id="KW-1185">Reference proteome</keyword>
<name>A0ABW0ZTQ4_9ACTN</name>
<evidence type="ECO:0000256" key="2">
    <source>
        <dbReference type="ARBA" id="ARBA00022679"/>
    </source>
</evidence>
<dbReference type="InterPro" id="IPR014030">
    <property type="entry name" value="Ketoacyl_synth_N"/>
</dbReference>